<dbReference type="OrthoDB" id="7192657at2"/>
<evidence type="ECO:0000313" key="2">
    <source>
        <dbReference type="EMBL" id="TJZ80783.1"/>
    </source>
</evidence>
<proteinExistence type="predicted"/>
<protein>
    <submittedName>
        <fullName evidence="2">DUF4169 family protein</fullName>
    </submittedName>
</protein>
<accession>A0A4U0QGX0</accession>
<dbReference type="RefSeq" id="WP_136857972.1">
    <property type="nucleotide sequence ID" value="NZ_SUNH01000032.1"/>
</dbReference>
<keyword evidence="3" id="KW-1185">Reference proteome</keyword>
<organism evidence="2 3">
    <name type="scientific">Paracoccus hibiscisoli</name>
    <dbReference type="NCBI Taxonomy" id="2023261"/>
    <lineage>
        <taxon>Bacteria</taxon>
        <taxon>Pseudomonadati</taxon>
        <taxon>Pseudomonadota</taxon>
        <taxon>Alphaproteobacteria</taxon>
        <taxon>Rhodobacterales</taxon>
        <taxon>Paracoccaceae</taxon>
        <taxon>Paracoccus</taxon>
    </lineage>
</organism>
<dbReference type="EMBL" id="SUNH01000032">
    <property type="protein sequence ID" value="TJZ80783.1"/>
    <property type="molecule type" value="Genomic_DNA"/>
</dbReference>
<name>A0A4U0QGX0_9RHOB</name>
<dbReference type="InterPro" id="IPR025227">
    <property type="entry name" value="DUF4169"/>
</dbReference>
<evidence type="ECO:0000313" key="3">
    <source>
        <dbReference type="Proteomes" id="UP000306223"/>
    </source>
</evidence>
<dbReference type="AlphaFoldDB" id="A0A4U0QGX0"/>
<dbReference type="Pfam" id="PF13770">
    <property type="entry name" value="DUF4169"/>
    <property type="match status" value="1"/>
</dbReference>
<dbReference type="Proteomes" id="UP000306223">
    <property type="component" value="Unassembled WGS sequence"/>
</dbReference>
<reference evidence="2 3" key="1">
    <citation type="submission" date="2019-04" db="EMBL/GenBank/DDBJ databases">
        <authorList>
            <person name="Li J."/>
        </authorList>
    </citation>
    <scope>NUCLEOTIDE SEQUENCE [LARGE SCALE GENOMIC DNA]</scope>
    <source>
        <strain evidence="2 3">CCTCC AB2016182</strain>
    </source>
</reference>
<gene>
    <name evidence="2" type="ORF">FA740_16835</name>
</gene>
<feature type="compositionally biased region" description="Basic and acidic residues" evidence="1">
    <location>
        <begin position="31"/>
        <end position="57"/>
    </location>
</feature>
<sequence length="66" mass="7440">MTRIINLRQARKSRARDALRAQGDTNAAIHGEAKTLRDARQAEQDRAARVLDAHRQDPPNQDPPTE</sequence>
<evidence type="ECO:0000256" key="1">
    <source>
        <dbReference type="SAM" id="MobiDB-lite"/>
    </source>
</evidence>
<feature type="region of interest" description="Disordered" evidence="1">
    <location>
        <begin position="1"/>
        <end position="66"/>
    </location>
</feature>
<comment type="caution">
    <text evidence="2">The sequence shown here is derived from an EMBL/GenBank/DDBJ whole genome shotgun (WGS) entry which is preliminary data.</text>
</comment>